<gene>
    <name evidence="5" type="primary">recX</name>
    <name evidence="9" type="ORF">CS006_08390</name>
</gene>
<evidence type="ECO:0000256" key="2">
    <source>
        <dbReference type="ARBA" id="ARBA00009695"/>
    </source>
</evidence>
<keyword evidence="4 5" id="KW-0963">Cytoplasm</keyword>
<dbReference type="InterPro" id="IPR053925">
    <property type="entry name" value="RecX_HTH_3rd"/>
</dbReference>
<feature type="domain" description="RecX first three-helical" evidence="8">
    <location>
        <begin position="97"/>
        <end position="136"/>
    </location>
</feature>
<dbReference type="Pfam" id="PF21981">
    <property type="entry name" value="RecX_HTH3"/>
    <property type="match status" value="1"/>
</dbReference>
<reference evidence="9 10" key="1">
    <citation type="submission" date="2017-10" db="EMBL/GenBank/DDBJ databases">
        <title>Draft genome sequences of strains TRE 1, TRE 9, TRE H and TRI 7, isolated from tamarins, belonging to four potential novel Bifidobacterium species.</title>
        <authorList>
            <person name="Mattarelli P."/>
            <person name="Modesto M."/>
            <person name="Puglisi E."/>
            <person name="Morelli L."/>
            <person name="Spezio C."/>
            <person name="Bonetti A."/>
            <person name="Sandri C."/>
        </authorList>
    </citation>
    <scope>NUCLEOTIDE SEQUENCE [LARGE SCALE GENOMIC DNA]</scope>
    <source>
        <strain evidence="10">TRE1</strain>
    </source>
</reference>
<protein>
    <recommendedName>
        <fullName evidence="3 5">Regulatory protein RecX</fullName>
    </recommendedName>
</protein>
<evidence type="ECO:0000256" key="5">
    <source>
        <dbReference type="HAMAP-Rule" id="MF_01114"/>
    </source>
</evidence>
<evidence type="ECO:0000256" key="1">
    <source>
        <dbReference type="ARBA" id="ARBA00004496"/>
    </source>
</evidence>
<comment type="subcellular location">
    <subcellularLocation>
        <location evidence="1 5">Cytoplasm</location>
    </subcellularLocation>
</comment>
<comment type="similarity">
    <text evidence="2 5">Belongs to the RecX family.</text>
</comment>
<dbReference type="EMBL" id="PEBI01000004">
    <property type="protein sequence ID" value="PJM72584.1"/>
    <property type="molecule type" value="Genomic_DNA"/>
</dbReference>
<keyword evidence="10" id="KW-1185">Reference proteome</keyword>
<dbReference type="InterPro" id="IPR036388">
    <property type="entry name" value="WH-like_DNA-bd_sf"/>
</dbReference>
<evidence type="ECO:0000256" key="6">
    <source>
        <dbReference type="SAM" id="MobiDB-lite"/>
    </source>
</evidence>
<name>A0A2M9H702_9BIFI</name>
<dbReference type="AlphaFoldDB" id="A0A2M9H702"/>
<evidence type="ECO:0000313" key="9">
    <source>
        <dbReference type="EMBL" id="PJM72584.1"/>
    </source>
</evidence>
<dbReference type="Pfam" id="PF21982">
    <property type="entry name" value="RecX_HTH1"/>
    <property type="match status" value="1"/>
</dbReference>
<dbReference type="Proteomes" id="UP000229095">
    <property type="component" value="Unassembled WGS sequence"/>
</dbReference>
<feature type="domain" description="RecX third three-helical" evidence="7">
    <location>
        <begin position="194"/>
        <end position="236"/>
    </location>
</feature>
<dbReference type="GO" id="GO:0006282">
    <property type="term" value="P:regulation of DNA repair"/>
    <property type="evidence" value="ECO:0007669"/>
    <property type="project" value="UniProtKB-UniRule"/>
</dbReference>
<dbReference type="GO" id="GO:0005737">
    <property type="term" value="C:cytoplasm"/>
    <property type="evidence" value="ECO:0007669"/>
    <property type="project" value="UniProtKB-SubCell"/>
</dbReference>
<dbReference type="HAMAP" id="MF_01114">
    <property type="entry name" value="RecX"/>
    <property type="match status" value="1"/>
</dbReference>
<evidence type="ECO:0000313" key="10">
    <source>
        <dbReference type="Proteomes" id="UP000229095"/>
    </source>
</evidence>
<evidence type="ECO:0000259" key="8">
    <source>
        <dbReference type="Pfam" id="PF21982"/>
    </source>
</evidence>
<organism evidence="9 10">
    <name type="scientific">Bifidobacterium primatium</name>
    <dbReference type="NCBI Taxonomy" id="2045438"/>
    <lineage>
        <taxon>Bacteria</taxon>
        <taxon>Bacillati</taxon>
        <taxon>Actinomycetota</taxon>
        <taxon>Actinomycetes</taxon>
        <taxon>Bifidobacteriales</taxon>
        <taxon>Bifidobacteriaceae</taxon>
        <taxon>Bifidobacterium</taxon>
    </lineage>
</organism>
<proteinExistence type="inferred from homology"/>
<comment type="function">
    <text evidence="5">Modulates RecA activity.</text>
</comment>
<dbReference type="Gene3D" id="1.10.10.10">
    <property type="entry name" value="Winged helix-like DNA-binding domain superfamily/Winged helix DNA-binding domain"/>
    <property type="match status" value="3"/>
</dbReference>
<dbReference type="InterPro" id="IPR053926">
    <property type="entry name" value="RecX_HTH_1st"/>
</dbReference>
<evidence type="ECO:0000256" key="3">
    <source>
        <dbReference type="ARBA" id="ARBA00018111"/>
    </source>
</evidence>
<comment type="caution">
    <text evidence="9">The sequence shown here is derived from an EMBL/GenBank/DDBJ whole genome shotgun (WGS) entry which is preliminary data.</text>
</comment>
<dbReference type="RefSeq" id="WP_100511369.1">
    <property type="nucleotide sequence ID" value="NZ_PEBI01000004.1"/>
</dbReference>
<dbReference type="PANTHER" id="PTHR33602:SF1">
    <property type="entry name" value="REGULATORY PROTEIN RECX FAMILY PROTEIN"/>
    <property type="match status" value="1"/>
</dbReference>
<feature type="region of interest" description="Disordered" evidence="6">
    <location>
        <begin position="1"/>
        <end position="93"/>
    </location>
</feature>
<dbReference type="PANTHER" id="PTHR33602">
    <property type="entry name" value="REGULATORY PROTEIN RECX FAMILY PROTEIN"/>
    <property type="match status" value="1"/>
</dbReference>
<accession>A0A2M9H702</accession>
<evidence type="ECO:0000256" key="4">
    <source>
        <dbReference type="ARBA" id="ARBA00022490"/>
    </source>
</evidence>
<dbReference type="InterPro" id="IPR003783">
    <property type="entry name" value="Regulatory_RecX"/>
</dbReference>
<sequence length="252" mass="26820">MISAEAFLRSHPTPPHPSGSGGTTDGAPVCDESAETTSRKSAGASHEFPHGSPSYPATRRGALGQRADRRPRRGGFGARGRTSGADGPRDPADEDACREAALTLLDYAARSSAALAERLSLKGYDAEVVDIVVGRLTELGLIDDEAYAASVVRYCIARQMGRSGTLRELSRKGVGRQVAIRAVSEADGRGAFVESAYELGRKVAARTRGLDMRKRRQRLWGAGGRKGHSPNLIRQVADELFVEGADDADGMD</sequence>
<dbReference type="OrthoDB" id="3238942at2"/>
<evidence type="ECO:0000259" key="7">
    <source>
        <dbReference type="Pfam" id="PF21981"/>
    </source>
</evidence>